<protein>
    <submittedName>
        <fullName evidence="3">LytTr DNA-binding domain protein</fullName>
    </submittedName>
</protein>
<dbReference type="GO" id="GO:0003677">
    <property type="term" value="F:DNA binding"/>
    <property type="evidence" value="ECO:0007669"/>
    <property type="project" value="UniProtKB-KW"/>
</dbReference>
<comment type="caution">
    <text evidence="3">The sequence shown here is derived from an EMBL/GenBank/DDBJ whole genome shotgun (WGS) entry which is preliminary data.</text>
</comment>
<accession>A0A1J5PHY4</accession>
<organism evidence="3">
    <name type="scientific">mine drainage metagenome</name>
    <dbReference type="NCBI Taxonomy" id="410659"/>
    <lineage>
        <taxon>unclassified sequences</taxon>
        <taxon>metagenomes</taxon>
        <taxon>ecological metagenomes</taxon>
    </lineage>
</organism>
<feature type="transmembrane region" description="Helical" evidence="1">
    <location>
        <begin position="20"/>
        <end position="37"/>
    </location>
</feature>
<dbReference type="Gene3D" id="2.40.50.1020">
    <property type="entry name" value="LytTr DNA-binding domain"/>
    <property type="match status" value="1"/>
</dbReference>
<dbReference type="SMART" id="SM00850">
    <property type="entry name" value="LytTR"/>
    <property type="match status" value="1"/>
</dbReference>
<sequence length="261" mass="29320">MLQRKSVQVWLRSLFTSRTVVVCVVMSVLVAFAGPFGTYEAMHLPARTLFWVVITVISVPVVDGCRTLIGRRMFAYGYWWRALAVCTAFATIYTPLVYLEVYFVLWLGYGPAVPIWVIWVATFLTAMAISAVQHMWRQDVRALAEQTVSPRLADVIPNEPRLMARLGPEARGAILSLSVRDHYVEVWTERGMASLLMRFADAMAELDGIDGMQVHRSHWVAVAAIAGAERERGKTFLRLSDGRLVPVSRSYKDAVEARGLL</sequence>
<proteinExistence type="predicted"/>
<keyword evidence="1" id="KW-1133">Transmembrane helix</keyword>
<feature type="transmembrane region" description="Helical" evidence="1">
    <location>
        <begin position="113"/>
        <end position="132"/>
    </location>
</feature>
<dbReference type="AlphaFoldDB" id="A0A1J5PHY4"/>
<evidence type="ECO:0000256" key="1">
    <source>
        <dbReference type="SAM" id="Phobius"/>
    </source>
</evidence>
<keyword evidence="1" id="KW-0812">Transmembrane</keyword>
<gene>
    <name evidence="3" type="ORF">GALL_479960</name>
</gene>
<name>A0A1J5PHY4_9ZZZZ</name>
<dbReference type="Pfam" id="PF04397">
    <property type="entry name" value="LytTR"/>
    <property type="match status" value="1"/>
</dbReference>
<keyword evidence="1" id="KW-0472">Membrane</keyword>
<dbReference type="EMBL" id="MLJW01004229">
    <property type="protein sequence ID" value="OIQ70392.1"/>
    <property type="molecule type" value="Genomic_DNA"/>
</dbReference>
<evidence type="ECO:0000259" key="2">
    <source>
        <dbReference type="PROSITE" id="PS50930"/>
    </source>
</evidence>
<feature type="domain" description="HTH LytTR-type" evidence="2">
    <location>
        <begin position="174"/>
        <end position="261"/>
    </location>
</feature>
<reference evidence="3" key="1">
    <citation type="submission" date="2016-10" db="EMBL/GenBank/DDBJ databases">
        <title>Sequence of Gallionella enrichment culture.</title>
        <authorList>
            <person name="Poehlein A."/>
            <person name="Muehling M."/>
            <person name="Daniel R."/>
        </authorList>
    </citation>
    <scope>NUCLEOTIDE SEQUENCE</scope>
</reference>
<dbReference type="InterPro" id="IPR007492">
    <property type="entry name" value="LytTR_DNA-bd_dom"/>
</dbReference>
<keyword evidence="3" id="KW-0238">DNA-binding</keyword>
<dbReference type="PROSITE" id="PS50930">
    <property type="entry name" value="HTH_LYTTR"/>
    <property type="match status" value="1"/>
</dbReference>
<evidence type="ECO:0000313" key="3">
    <source>
        <dbReference type="EMBL" id="OIQ70392.1"/>
    </source>
</evidence>
<feature type="transmembrane region" description="Helical" evidence="1">
    <location>
        <begin position="81"/>
        <end position="107"/>
    </location>
</feature>
<feature type="transmembrane region" description="Helical" evidence="1">
    <location>
        <begin position="49"/>
        <end position="69"/>
    </location>
</feature>